<dbReference type="Gene3D" id="3.40.190.10">
    <property type="entry name" value="Periplasmic binding protein-like II"/>
    <property type="match status" value="1"/>
</dbReference>
<dbReference type="Proteomes" id="UP000625568">
    <property type="component" value="Chromosome 3"/>
</dbReference>
<feature type="domain" description="LysR substrate-binding" evidence="1">
    <location>
        <begin position="17"/>
        <end position="89"/>
    </location>
</feature>
<dbReference type="InterPro" id="IPR005119">
    <property type="entry name" value="LysR_subst-bd"/>
</dbReference>
<gene>
    <name evidence="2" type="ORF">I6K02_28900</name>
</gene>
<sequence>MRLHDAQRVITDTRKKPAALLRIFGPLILEQEPLYAFMASFPNDYPQVQVALYFTNAFLDPIAEHVGVAIRFGALQDSSLVAQRIGTGRCGIRCGDVRADLTASQCPGSRPDDEYRPNSASRLLLQALQQPEQERRHSPLTFDG</sequence>
<proteinExistence type="predicted"/>
<dbReference type="SUPFAM" id="SSF53850">
    <property type="entry name" value="Periplasmic binding protein-like II"/>
    <property type="match status" value="1"/>
</dbReference>
<keyword evidence="3" id="KW-1185">Reference proteome</keyword>
<evidence type="ECO:0000313" key="2">
    <source>
        <dbReference type="EMBL" id="QRO81487.1"/>
    </source>
</evidence>
<name>A0A892IK27_9BURK</name>
<protein>
    <recommendedName>
        <fullName evidence="1">LysR substrate-binding domain-containing protein</fullName>
    </recommendedName>
</protein>
<dbReference type="EMBL" id="CP069484">
    <property type="protein sequence ID" value="QRO81487.1"/>
    <property type="molecule type" value="Genomic_DNA"/>
</dbReference>
<organism evidence="2 3">
    <name type="scientific">Burkholderia dolosa</name>
    <dbReference type="NCBI Taxonomy" id="152500"/>
    <lineage>
        <taxon>Bacteria</taxon>
        <taxon>Pseudomonadati</taxon>
        <taxon>Pseudomonadota</taxon>
        <taxon>Betaproteobacteria</taxon>
        <taxon>Burkholderiales</taxon>
        <taxon>Burkholderiaceae</taxon>
        <taxon>Burkholderia</taxon>
        <taxon>Burkholderia cepacia complex</taxon>
    </lineage>
</organism>
<dbReference type="AlphaFoldDB" id="A0A892IK27"/>
<accession>A0A892IK27</accession>
<dbReference type="Pfam" id="PF03466">
    <property type="entry name" value="LysR_substrate"/>
    <property type="match status" value="1"/>
</dbReference>
<evidence type="ECO:0000313" key="3">
    <source>
        <dbReference type="Proteomes" id="UP000625568"/>
    </source>
</evidence>
<evidence type="ECO:0000259" key="1">
    <source>
        <dbReference type="Pfam" id="PF03466"/>
    </source>
</evidence>
<reference evidence="2 3" key="1">
    <citation type="submission" date="2021-02" db="EMBL/GenBank/DDBJ databases">
        <title>FDA dAtabase for Regulatory Grade micrObial Sequences (FDA-ARGOS): Supporting development and validation of Infectious Disease Dx tests.</title>
        <authorList>
            <person name="Minogue T."/>
            <person name="Wolcott M."/>
            <person name="Wasieloski L."/>
            <person name="Aguilar W."/>
            <person name="Moore D."/>
            <person name="Jaissle J."/>
            <person name="Tallon L."/>
            <person name="Sadzewicz L."/>
            <person name="Zhao X."/>
            <person name="Boylan J."/>
            <person name="Ott S."/>
            <person name="Bowen H."/>
            <person name="Vavikolanu K."/>
            <person name="Mehta A."/>
            <person name="Aluvathingal J."/>
            <person name="Nadendla S."/>
            <person name="Yan Y."/>
            <person name="Sichtig H."/>
        </authorList>
    </citation>
    <scope>NUCLEOTIDE SEQUENCE [LARGE SCALE GENOMIC DNA]</scope>
    <source>
        <strain evidence="2 3">FDAARGOS_1272</strain>
    </source>
</reference>